<dbReference type="SMART" id="SM00672">
    <property type="entry name" value="CAP10"/>
    <property type="match status" value="1"/>
</dbReference>
<dbReference type="PANTHER" id="PTHR12203:SF63">
    <property type="entry name" value="GLYCOSYL TRANSFERASE CAP10 DOMAIN-CONTAINING PROTEIN"/>
    <property type="match status" value="1"/>
</dbReference>
<dbReference type="eggNOG" id="KOG2458">
    <property type="taxonomic scope" value="Eukaryota"/>
</dbReference>
<dbReference type="AlphaFoldDB" id="S3C935"/>
<dbReference type="EMBL" id="KE148146">
    <property type="protein sequence ID" value="EPE10029.1"/>
    <property type="molecule type" value="Genomic_DNA"/>
</dbReference>
<keyword evidence="3" id="KW-1185">Reference proteome</keyword>
<feature type="domain" description="Glycosyl transferase CAP10" evidence="1">
    <location>
        <begin position="22"/>
        <end position="315"/>
    </location>
</feature>
<dbReference type="PANTHER" id="PTHR12203">
    <property type="entry name" value="KDEL LYS-ASP-GLU-LEU CONTAINING - RELATED"/>
    <property type="match status" value="1"/>
</dbReference>
<dbReference type="VEuPathDB" id="FungiDB:F503_05124"/>
<dbReference type="InterPro" id="IPR006598">
    <property type="entry name" value="CAP10"/>
</dbReference>
<proteinExistence type="predicted"/>
<accession>S3C935</accession>
<sequence>MINSRTAALHQLHRALITSPEPVPDTFFSLNFQDQPFGTAWGYSRPIDTALHSQDGNERAFLMPHFSFWAWKLPFVGSITRSAAAIAKLELTSYPEFSDKIPRAVWRGTAYFNSVHSPHLRQNLLAATKDKAWADVEALEWVGGSGGGNDHQGHNATNALAIEDFCRYRYVLYTEGIAYSGRFQFLQMCNSITITPPILWMQHTTHLVKPIFSSHLLAASREGGRGSGAAARKPSGHKSWPVSYPVDEANIVFVAPGWSDLEDTVAWLEAHPDVAEGIAGHQHDLFVGGGYFSPASEACYWRALVHGWSKVAIVNDREWVGQDEVPYETFALSNGY</sequence>
<dbReference type="OrthoDB" id="202415at2759"/>
<evidence type="ECO:0000259" key="1">
    <source>
        <dbReference type="SMART" id="SM00672"/>
    </source>
</evidence>
<gene>
    <name evidence="2" type="ORF">F503_05124</name>
</gene>
<reference evidence="2 3" key="1">
    <citation type="journal article" date="2013" name="BMC Genomics">
        <title>The genome and transcriptome of the pine saprophyte Ophiostoma piceae, and a comparison with the bark beetle-associated pine pathogen Grosmannia clavigera.</title>
        <authorList>
            <person name="Haridas S."/>
            <person name="Wang Y."/>
            <person name="Lim L."/>
            <person name="Massoumi Alamouti S."/>
            <person name="Jackman S."/>
            <person name="Docking R."/>
            <person name="Robertson G."/>
            <person name="Birol I."/>
            <person name="Bohlmann J."/>
            <person name="Breuil C."/>
        </authorList>
    </citation>
    <scope>NUCLEOTIDE SEQUENCE [LARGE SCALE GENOMIC DNA]</scope>
    <source>
        <strain evidence="2 3">UAMH 11346</strain>
    </source>
</reference>
<dbReference type="HOGENOM" id="CLU_028539_0_0_1"/>
<organism evidence="2 3">
    <name type="scientific">Ophiostoma piceae (strain UAMH 11346)</name>
    <name type="common">Sap stain fungus</name>
    <dbReference type="NCBI Taxonomy" id="1262450"/>
    <lineage>
        <taxon>Eukaryota</taxon>
        <taxon>Fungi</taxon>
        <taxon>Dikarya</taxon>
        <taxon>Ascomycota</taxon>
        <taxon>Pezizomycotina</taxon>
        <taxon>Sordariomycetes</taxon>
        <taxon>Sordariomycetidae</taxon>
        <taxon>Ophiostomatales</taxon>
        <taxon>Ophiostomataceae</taxon>
        <taxon>Ophiostoma</taxon>
    </lineage>
</organism>
<dbReference type="InterPro" id="IPR051091">
    <property type="entry name" value="O-Glucosyltr/Glycosyltrsf_90"/>
</dbReference>
<dbReference type="Proteomes" id="UP000016923">
    <property type="component" value="Unassembled WGS sequence"/>
</dbReference>
<dbReference type="OMA" id="HFAFWAW"/>
<name>S3C935_OPHP1</name>
<protein>
    <recommendedName>
        <fullName evidence="1">Glycosyl transferase CAP10 domain-containing protein</fullName>
    </recommendedName>
</protein>
<evidence type="ECO:0000313" key="3">
    <source>
        <dbReference type="Proteomes" id="UP000016923"/>
    </source>
</evidence>
<dbReference type="Pfam" id="PF05686">
    <property type="entry name" value="Glyco_transf_90"/>
    <property type="match status" value="1"/>
</dbReference>
<evidence type="ECO:0000313" key="2">
    <source>
        <dbReference type="EMBL" id="EPE10029.1"/>
    </source>
</evidence>